<dbReference type="PROSITE" id="PS51014">
    <property type="entry name" value="COBK_CBIJ"/>
    <property type="match status" value="1"/>
</dbReference>
<evidence type="ECO:0000256" key="3">
    <source>
        <dbReference type="ARBA" id="ARBA00022603"/>
    </source>
</evidence>
<dbReference type="Proteomes" id="UP000054051">
    <property type="component" value="Unassembled WGS sequence"/>
</dbReference>
<keyword evidence="5" id="KW-0949">S-adenosyl-L-methionine</keyword>
<dbReference type="EC" id="1.3.1.54" evidence="7"/>
<organism evidence="7 8">
    <name type="scientific">Candidatus Glomeribacter gigasporarum BEG34</name>
    <dbReference type="NCBI Taxonomy" id="1070319"/>
    <lineage>
        <taxon>Bacteria</taxon>
        <taxon>Pseudomonadati</taxon>
        <taxon>Pseudomonadota</taxon>
        <taxon>Betaproteobacteria</taxon>
        <taxon>Burkholderiales</taxon>
        <taxon>Burkholderiaceae</taxon>
        <taxon>Candidatus Glomeribacter</taxon>
    </lineage>
</organism>
<protein>
    <submittedName>
        <fullName evidence="7">Precorrin-3B C17-methyltransferase / Precorrin-6X reductase</fullName>
        <ecNumber evidence="7">1.3.1.54</ecNumber>
        <ecNumber evidence="7">2.1.1.131</ecNumber>
    </submittedName>
</protein>
<evidence type="ECO:0000256" key="4">
    <source>
        <dbReference type="ARBA" id="ARBA00022679"/>
    </source>
</evidence>
<keyword evidence="3 7" id="KW-0489">Methyltransferase</keyword>
<dbReference type="CDD" id="cd11646">
    <property type="entry name" value="Precorrin_3B_C17_MT"/>
    <property type="match status" value="1"/>
</dbReference>
<reference evidence="7 8" key="1">
    <citation type="submission" date="2011-08" db="EMBL/GenBank/DDBJ databases">
        <title>The genome of the obligate endobacterium of an arbuscular mycorrhizal fungus reveals an interphylum network of nutritional interactions.</title>
        <authorList>
            <person name="Ghignone S."/>
            <person name="Salvioli A."/>
            <person name="Anca I."/>
            <person name="Lumini E."/>
            <person name="Ortu G."/>
            <person name="Petiti L."/>
            <person name="Cruveiller S."/>
            <person name="Bianciotto V."/>
            <person name="Piffanelli P."/>
            <person name="Lanfranco L."/>
            <person name="Bonfante P."/>
        </authorList>
    </citation>
    <scope>NUCLEOTIDE SEQUENCE [LARGE SCALE GENOMIC DNA]</scope>
    <source>
        <strain evidence="7 8">BEG34</strain>
    </source>
</reference>
<dbReference type="SUPFAM" id="SSF53790">
    <property type="entry name" value="Tetrapyrrole methylase"/>
    <property type="match status" value="1"/>
</dbReference>
<dbReference type="InterPro" id="IPR051810">
    <property type="entry name" value="Precorrin_MeTrfase"/>
</dbReference>
<gene>
    <name evidence="7" type="primary">cbiJH</name>
    <name evidence="7" type="ORF">CAGGBEG34_300012</name>
</gene>
<dbReference type="InterPro" id="IPR014776">
    <property type="entry name" value="4pyrrole_Mease_sub2"/>
</dbReference>
<dbReference type="InterPro" id="IPR014777">
    <property type="entry name" value="4pyrrole_Mease_sub1"/>
</dbReference>
<dbReference type="AlphaFoldDB" id="G2JAL0"/>
<dbReference type="GO" id="GO:0016994">
    <property type="term" value="F:precorrin-6A reductase activity"/>
    <property type="evidence" value="ECO:0007669"/>
    <property type="project" value="UniProtKB-EC"/>
</dbReference>
<dbReference type="PANTHER" id="PTHR47036:SF1">
    <property type="entry name" value="COBALT-FACTOR III C(17)-METHYLTRANSFERASE-RELATED"/>
    <property type="match status" value="1"/>
</dbReference>
<dbReference type="Pfam" id="PF02571">
    <property type="entry name" value="CbiJ"/>
    <property type="match status" value="1"/>
</dbReference>
<evidence type="ECO:0000256" key="2">
    <source>
        <dbReference type="ARBA" id="ARBA00022573"/>
    </source>
</evidence>
<keyword evidence="4 7" id="KW-0808">Transferase</keyword>
<dbReference type="Gene3D" id="3.30.950.10">
    <property type="entry name" value="Methyltransferase, Cobalt-precorrin-4 Transmethylase, Domain 2"/>
    <property type="match status" value="1"/>
</dbReference>
<comment type="caution">
    <text evidence="7">The sequence shown here is derived from an EMBL/GenBank/DDBJ whole genome shotgun (WGS) entry which is preliminary data.</text>
</comment>
<evidence type="ECO:0000256" key="5">
    <source>
        <dbReference type="ARBA" id="ARBA00022691"/>
    </source>
</evidence>
<dbReference type="OrthoDB" id="9772960at2"/>
<dbReference type="eggNOG" id="COG1010">
    <property type="taxonomic scope" value="Bacteria"/>
</dbReference>
<accession>G2JAL0</accession>
<dbReference type="GO" id="GO:0009236">
    <property type="term" value="P:cobalamin biosynthetic process"/>
    <property type="evidence" value="ECO:0007669"/>
    <property type="project" value="UniProtKB-UniPathway"/>
</dbReference>
<dbReference type="EC" id="2.1.1.131" evidence="7"/>
<name>G2JAL0_9BURK</name>
<keyword evidence="8" id="KW-1185">Reference proteome</keyword>
<dbReference type="STRING" id="1070319.CAGGBEG34_300012"/>
<dbReference type="InterPro" id="IPR006363">
    <property type="entry name" value="Cbl_synth_CobJ/CibH_dom"/>
</dbReference>
<comment type="pathway">
    <text evidence="1">Cofactor biosynthesis; adenosylcobalamin biosynthesis.</text>
</comment>
<keyword evidence="7" id="KW-0560">Oxidoreductase</keyword>
<dbReference type="InterPro" id="IPR035996">
    <property type="entry name" value="4pyrrol_Methylase_sf"/>
</dbReference>
<keyword evidence="2" id="KW-0169">Cobalamin biosynthesis</keyword>
<dbReference type="GO" id="GO:0032259">
    <property type="term" value="P:methylation"/>
    <property type="evidence" value="ECO:0007669"/>
    <property type="project" value="UniProtKB-KW"/>
</dbReference>
<dbReference type="InterPro" id="IPR003723">
    <property type="entry name" value="Precorrin-6x_reduct"/>
</dbReference>
<proteinExistence type="predicted"/>
<dbReference type="GO" id="GO:0030789">
    <property type="term" value="F:precorrin-3B C17-methyltransferase activity"/>
    <property type="evidence" value="ECO:0007669"/>
    <property type="project" value="UniProtKB-EC"/>
</dbReference>
<dbReference type="UniPathway" id="UPA00148"/>
<dbReference type="RefSeq" id="WP_006682942.1">
    <property type="nucleotide sequence ID" value="NZ_CAFB01000048.1"/>
</dbReference>
<feature type="domain" description="Tetrapyrrole methylase" evidence="6">
    <location>
        <begin position="6"/>
        <end position="211"/>
    </location>
</feature>
<evidence type="ECO:0000256" key="1">
    <source>
        <dbReference type="ARBA" id="ARBA00004953"/>
    </source>
</evidence>
<dbReference type="Pfam" id="PF00590">
    <property type="entry name" value="TP_methylase"/>
    <property type="match status" value="1"/>
</dbReference>
<dbReference type="EMBL" id="CAFB01000048">
    <property type="protein sequence ID" value="CCD29812.1"/>
    <property type="molecule type" value="Genomic_DNA"/>
</dbReference>
<evidence type="ECO:0000313" key="7">
    <source>
        <dbReference type="EMBL" id="CCD29812.1"/>
    </source>
</evidence>
<dbReference type="NCBIfam" id="TIGR01466">
    <property type="entry name" value="cobJ_cbiH"/>
    <property type="match status" value="1"/>
</dbReference>
<sequence>MTTGLLNLVSVGPGHCELIAPQAADALRNSDIIVGYSLYLRWVAPWIKGKHIHTLPLTQERTRADVALASARAGQRVALVSSGDIGVYAMAALLFEQMDEADTFDLRITPGITAANACASLLGSPLSHDFATLSLSDWLCPWQWIEHRARHIAQADLAVALYNVQSKRRLDGIYKILRIMLEHKRADTWCGAVRNAYRQDQQVDIMPLGELPKRQFDMLTTIVIGNRFTQRKRQWIYTPRGYSDWDEKRTLEDAAGDAVISTAPANARLLVNQPVSVPVNAVWVFSGTSDGNALARLLVAAGLPTVVSVASAYGMELVRRNVPGATVVAGRLGIERRRQLLKDSRARLLIDATHPYSLEISHQLIELSRELDLDYFRYERPDSHADAPTQQYDSVEAAAQAAIASGRRIFLAMGVNYLASFIQHPDAADRAWYLRLTPDPVKLQRALELGMQRDRLIAMQGPFSQTLNEALWRDLRIDCIVSKASGDAGGYPAKARAAHALGIPFITIRRPAIVYPRVAENFAAILSFLQATSSA</sequence>
<dbReference type="NCBIfam" id="TIGR00715">
    <property type="entry name" value="precor6x_red"/>
    <property type="match status" value="1"/>
</dbReference>
<dbReference type="InterPro" id="IPR000878">
    <property type="entry name" value="4pyrrol_Mease"/>
</dbReference>
<dbReference type="eggNOG" id="COG2099">
    <property type="taxonomic scope" value="Bacteria"/>
</dbReference>
<evidence type="ECO:0000259" key="6">
    <source>
        <dbReference type="Pfam" id="PF00590"/>
    </source>
</evidence>
<dbReference type="Gene3D" id="3.40.1010.10">
    <property type="entry name" value="Cobalt-precorrin-4 Transmethylase, Domain 1"/>
    <property type="match status" value="1"/>
</dbReference>
<dbReference type="PANTHER" id="PTHR47036">
    <property type="entry name" value="COBALT-FACTOR III C(17)-METHYLTRANSFERASE-RELATED"/>
    <property type="match status" value="1"/>
</dbReference>
<evidence type="ECO:0000313" key="8">
    <source>
        <dbReference type="Proteomes" id="UP000054051"/>
    </source>
</evidence>